<dbReference type="STRING" id="665912.M2T2N4"/>
<organism evidence="1 2">
    <name type="scientific">Cochliobolus sativus (strain ND90Pr / ATCC 201652)</name>
    <name type="common">Common root rot and spot blotch fungus</name>
    <name type="synonym">Bipolaris sorokiniana</name>
    <dbReference type="NCBI Taxonomy" id="665912"/>
    <lineage>
        <taxon>Eukaryota</taxon>
        <taxon>Fungi</taxon>
        <taxon>Dikarya</taxon>
        <taxon>Ascomycota</taxon>
        <taxon>Pezizomycotina</taxon>
        <taxon>Dothideomycetes</taxon>
        <taxon>Pleosporomycetidae</taxon>
        <taxon>Pleosporales</taxon>
        <taxon>Pleosporineae</taxon>
        <taxon>Pleosporaceae</taxon>
        <taxon>Bipolaris</taxon>
    </lineage>
</organism>
<evidence type="ECO:0000313" key="1">
    <source>
        <dbReference type="EMBL" id="EMD63466.1"/>
    </source>
</evidence>
<name>M2T2N4_COCSN</name>
<sequence length="408" mass="45676">MTRDFYFVAVDYPGLNWSHFHSLANLLSLRNGDQAEASSLSNAVLDEDYSNDKNDNAGASSVNTSCAHRIADSGHGKLKQKFLDCLAEFAANKKGGTAVACSAMRESKYSNEGFSEADKPIFTVPERLLESCSRGEDTNTDVRLWEELVSFYQSRIQSSYLPDLRAGFEAFETGYRKTYLDTTASSRSRKLWVNICLIARLRVIFGKFKETALKFPSFMHVTIALVSRPPAPASLPHRLMKLIDTFRVLGLDTKIEAVQARQKLNIHAEVQLLMHLNTSNTSGPGLLPYIGCSKLCCFMCHAFIQSYGHFNTQGCHGRLFKPWTIPNMELLLPEQVKRISEAVISLHKEIVKKLVTPVGGKVRLERTSVFGGISLIGTQHDEVSARRAQIDHLIVKAEQNRVAVMFRR</sequence>
<dbReference type="InterPro" id="IPR027796">
    <property type="entry name" value="OTT_1508_deam-like"/>
</dbReference>
<accession>M2T2N4</accession>
<keyword evidence="2" id="KW-1185">Reference proteome</keyword>
<proteinExistence type="predicted"/>
<evidence type="ECO:0000313" key="2">
    <source>
        <dbReference type="Proteomes" id="UP000016934"/>
    </source>
</evidence>
<dbReference type="RefSeq" id="XP_007700575.1">
    <property type="nucleotide sequence ID" value="XM_007702385.1"/>
</dbReference>
<protein>
    <submittedName>
        <fullName evidence="1">Uncharacterized protein</fullName>
    </submittedName>
</protein>
<dbReference type="HOGENOM" id="CLU_028287_0_0_1"/>
<dbReference type="OrthoDB" id="4851849at2759"/>
<reference evidence="1 2" key="1">
    <citation type="journal article" date="2012" name="PLoS Pathog.">
        <title>Diverse lifestyles and strategies of plant pathogenesis encoded in the genomes of eighteen Dothideomycetes fungi.</title>
        <authorList>
            <person name="Ohm R.A."/>
            <person name="Feau N."/>
            <person name="Henrissat B."/>
            <person name="Schoch C.L."/>
            <person name="Horwitz B.A."/>
            <person name="Barry K.W."/>
            <person name="Condon B.J."/>
            <person name="Copeland A.C."/>
            <person name="Dhillon B."/>
            <person name="Glaser F."/>
            <person name="Hesse C.N."/>
            <person name="Kosti I."/>
            <person name="LaButti K."/>
            <person name="Lindquist E.A."/>
            <person name="Lucas S."/>
            <person name="Salamov A.A."/>
            <person name="Bradshaw R.E."/>
            <person name="Ciuffetti L."/>
            <person name="Hamelin R.C."/>
            <person name="Kema G.H.J."/>
            <person name="Lawrence C."/>
            <person name="Scott J.A."/>
            <person name="Spatafora J.W."/>
            <person name="Turgeon B.G."/>
            <person name="de Wit P.J.G.M."/>
            <person name="Zhong S."/>
            <person name="Goodwin S.B."/>
            <person name="Grigoriev I.V."/>
        </authorList>
    </citation>
    <scope>NUCLEOTIDE SEQUENCE [LARGE SCALE GENOMIC DNA]</scope>
    <source>
        <strain evidence="2">ND90Pr / ATCC 201652</strain>
    </source>
</reference>
<gene>
    <name evidence="1" type="ORF">COCSADRAFT_357889</name>
</gene>
<dbReference type="AlphaFoldDB" id="M2T2N4"/>
<dbReference type="eggNOG" id="ENOG502SRTT">
    <property type="taxonomic scope" value="Eukaryota"/>
</dbReference>
<dbReference type="KEGG" id="bsc:COCSADRAFT_357889"/>
<dbReference type="EMBL" id="KB445644">
    <property type="protein sequence ID" value="EMD63466.1"/>
    <property type="molecule type" value="Genomic_DNA"/>
</dbReference>
<dbReference type="OMA" id="LWVNICL"/>
<dbReference type="GeneID" id="19138523"/>
<reference evidence="2" key="2">
    <citation type="journal article" date="2013" name="PLoS Genet.">
        <title>Comparative genome structure, secondary metabolite, and effector coding capacity across Cochliobolus pathogens.</title>
        <authorList>
            <person name="Condon B.J."/>
            <person name="Leng Y."/>
            <person name="Wu D."/>
            <person name="Bushley K.E."/>
            <person name="Ohm R.A."/>
            <person name="Otillar R."/>
            <person name="Martin J."/>
            <person name="Schackwitz W."/>
            <person name="Grimwood J."/>
            <person name="MohdZainudin N."/>
            <person name="Xue C."/>
            <person name="Wang R."/>
            <person name="Manning V.A."/>
            <person name="Dhillon B."/>
            <person name="Tu Z.J."/>
            <person name="Steffenson B.J."/>
            <person name="Salamov A."/>
            <person name="Sun H."/>
            <person name="Lowry S."/>
            <person name="LaButti K."/>
            <person name="Han J."/>
            <person name="Copeland A."/>
            <person name="Lindquist E."/>
            <person name="Barry K."/>
            <person name="Schmutz J."/>
            <person name="Baker S.E."/>
            <person name="Ciuffetti L.M."/>
            <person name="Grigoriev I.V."/>
            <person name="Zhong S."/>
            <person name="Turgeon B.G."/>
        </authorList>
    </citation>
    <scope>NUCLEOTIDE SEQUENCE [LARGE SCALE GENOMIC DNA]</scope>
    <source>
        <strain evidence="2">ND90Pr / ATCC 201652</strain>
    </source>
</reference>
<dbReference type="Pfam" id="PF14441">
    <property type="entry name" value="OTT_1508_deam"/>
    <property type="match status" value="1"/>
</dbReference>
<dbReference type="Proteomes" id="UP000016934">
    <property type="component" value="Unassembled WGS sequence"/>
</dbReference>